<keyword evidence="2" id="KW-1185">Reference proteome</keyword>
<dbReference type="Proteomes" id="UP000485058">
    <property type="component" value="Unassembled WGS sequence"/>
</dbReference>
<comment type="caution">
    <text evidence="1">The sequence shown here is derived from an EMBL/GenBank/DDBJ whole genome shotgun (WGS) entry which is preliminary data.</text>
</comment>
<dbReference type="AlphaFoldDB" id="A0A699ZC05"/>
<sequence>MLLCGADVLASMAQPGAWHLPEELLQEHGVVCVERRHGTGALQQAGGLQTLLEQPGSLLNE</sequence>
<organism evidence="1 2">
    <name type="scientific">Haematococcus lacustris</name>
    <name type="common">Green alga</name>
    <name type="synonym">Haematococcus pluvialis</name>
    <dbReference type="NCBI Taxonomy" id="44745"/>
    <lineage>
        <taxon>Eukaryota</taxon>
        <taxon>Viridiplantae</taxon>
        <taxon>Chlorophyta</taxon>
        <taxon>core chlorophytes</taxon>
        <taxon>Chlorophyceae</taxon>
        <taxon>CS clade</taxon>
        <taxon>Chlamydomonadales</taxon>
        <taxon>Haematococcaceae</taxon>
        <taxon>Haematococcus</taxon>
    </lineage>
</organism>
<gene>
    <name evidence="1" type="ORF">HaLaN_13208</name>
</gene>
<dbReference type="Gene3D" id="3.40.50.620">
    <property type="entry name" value="HUPs"/>
    <property type="match status" value="1"/>
</dbReference>
<reference evidence="1 2" key="1">
    <citation type="submission" date="2020-02" db="EMBL/GenBank/DDBJ databases">
        <title>Draft genome sequence of Haematococcus lacustris strain NIES-144.</title>
        <authorList>
            <person name="Morimoto D."/>
            <person name="Nakagawa S."/>
            <person name="Yoshida T."/>
            <person name="Sawayama S."/>
        </authorList>
    </citation>
    <scope>NUCLEOTIDE SEQUENCE [LARGE SCALE GENOMIC DNA]</scope>
    <source>
        <strain evidence="1 2">NIES-144</strain>
    </source>
</reference>
<proteinExistence type="predicted"/>
<protein>
    <submittedName>
        <fullName evidence="1">CTP_transf_like domain-containing protein</fullName>
    </submittedName>
</protein>
<evidence type="ECO:0000313" key="2">
    <source>
        <dbReference type="Proteomes" id="UP000485058"/>
    </source>
</evidence>
<name>A0A699ZC05_HAELA</name>
<evidence type="ECO:0000313" key="1">
    <source>
        <dbReference type="EMBL" id="GFH16726.1"/>
    </source>
</evidence>
<dbReference type="InterPro" id="IPR014729">
    <property type="entry name" value="Rossmann-like_a/b/a_fold"/>
</dbReference>
<dbReference type="EMBL" id="BLLF01001042">
    <property type="protein sequence ID" value="GFH16726.1"/>
    <property type="molecule type" value="Genomic_DNA"/>
</dbReference>
<accession>A0A699ZC05</accession>